<feature type="compositionally biased region" description="Basic and acidic residues" evidence="1">
    <location>
        <begin position="168"/>
        <end position="177"/>
    </location>
</feature>
<sequence length="278" mass="28844">MHIDLRFKPRWNVVDGEGKLSEGVEEERGEDGEGKLVEGVEEERGEDGEGEGVEDGLVGDVGHDGDKTKDGLFGDVGEEGEGGDVAEFGEQGEGGDDGEVGQGGEGGDDGEVGQGGEGAEDAEVGDVSELGEEGEGGDVSELGEEGEGGDDGEVGQGAEGAEVGDVGEVGRETEGADEVQEKFDFSSWIGSDEEAPLSEDEFVDVDEQLEQQNCEGNGFVEMGTRSGCTTSNFHAQARGLSDSEWESDSCGSIYGSDDSDDESPRNGDFGIFSKLVSM</sequence>
<dbReference type="EMBL" id="CM003377">
    <property type="protein sequence ID" value="KOM48861.1"/>
    <property type="molecule type" value="Genomic_DNA"/>
</dbReference>
<feature type="region of interest" description="Disordered" evidence="1">
    <location>
        <begin position="1"/>
        <end position="177"/>
    </location>
</feature>
<evidence type="ECO:0000256" key="1">
    <source>
        <dbReference type="SAM" id="MobiDB-lite"/>
    </source>
</evidence>
<gene>
    <name evidence="2" type="ORF">LR48_Vigan07g256500</name>
</gene>
<name>A0A0L9V1M7_PHAAN</name>
<evidence type="ECO:0000313" key="2">
    <source>
        <dbReference type="EMBL" id="KOM48861.1"/>
    </source>
</evidence>
<reference evidence="3" key="1">
    <citation type="journal article" date="2015" name="Proc. Natl. Acad. Sci. U.S.A.">
        <title>Genome sequencing of adzuki bean (Vigna angularis) provides insight into high starch and low fat accumulation and domestication.</title>
        <authorList>
            <person name="Yang K."/>
            <person name="Tian Z."/>
            <person name="Chen C."/>
            <person name="Luo L."/>
            <person name="Zhao B."/>
            <person name="Wang Z."/>
            <person name="Yu L."/>
            <person name="Li Y."/>
            <person name="Sun Y."/>
            <person name="Li W."/>
            <person name="Chen Y."/>
            <person name="Li Y."/>
            <person name="Zhang Y."/>
            <person name="Ai D."/>
            <person name="Zhao J."/>
            <person name="Shang C."/>
            <person name="Ma Y."/>
            <person name="Wu B."/>
            <person name="Wang M."/>
            <person name="Gao L."/>
            <person name="Sun D."/>
            <person name="Zhang P."/>
            <person name="Guo F."/>
            <person name="Wang W."/>
            <person name="Li Y."/>
            <person name="Wang J."/>
            <person name="Varshney R.K."/>
            <person name="Wang J."/>
            <person name="Ling H.Q."/>
            <person name="Wan P."/>
        </authorList>
    </citation>
    <scope>NUCLEOTIDE SEQUENCE</scope>
    <source>
        <strain evidence="3">cv. Jingnong 6</strain>
    </source>
</reference>
<protein>
    <submittedName>
        <fullName evidence="2">Uncharacterized protein</fullName>
    </submittedName>
</protein>
<feature type="compositionally biased region" description="Acidic residues" evidence="1">
    <location>
        <begin position="118"/>
        <end position="153"/>
    </location>
</feature>
<dbReference type="AlphaFoldDB" id="A0A0L9V1M7"/>
<dbReference type="Proteomes" id="UP000053144">
    <property type="component" value="Chromosome 7"/>
</dbReference>
<dbReference type="Gramene" id="KOM48861">
    <property type="protein sequence ID" value="KOM48861"/>
    <property type="gene ID" value="LR48_Vigan07g256500"/>
</dbReference>
<feature type="region of interest" description="Disordered" evidence="1">
    <location>
        <begin position="238"/>
        <end position="269"/>
    </location>
</feature>
<feature type="compositionally biased region" description="Acidic residues" evidence="1">
    <location>
        <begin position="39"/>
        <end position="54"/>
    </location>
</feature>
<proteinExistence type="predicted"/>
<evidence type="ECO:0000313" key="3">
    <source>
        <dbReference type="Proteomes" id="UP000053144"/>
    </source>
</evidence>
<feature type="compositionally biased region" description="Basic and acidic residues" evidence="1">
    <location>
        <begin position="61"/>
        <end position="72"/>
    </location>
</feature>
<organism evidence="2 3">
    <name type="scientific">Phaseolus angularis</name>
    <name type="common">Azuki bean</name>
    <name type="synonym">Vigna angularis</name>
    <dbReference type="NCBI Taxonomy" id="3914"/>
    <lineage>
        <taxon>Eukaryota</taxon>
        <taxon>Viridiplantae</taxon>
        <taxon>Streptophyta</taxon>
        <taxon>Embryophyta</taxon>
        <taxon>Tracheophyta</taxon>
        <taxon>Spermatophyta</taxon>
        <taxon>Magnoliopsida</taxon>
        <taxon>eudicotyledons</taxon>
        <taxon>Gunneridae</taxon>
        <taxon>Pentapetalae</taxon>
        <taxon>rosids</taxon>
        <taxon>fabids</taxon>
        <taxon>Fabales</taxon>
        <taxon>Fabaceae</taxon>
        <taxon>Papilionoideae</taxon>
        <taxon>50 kb inversion clade</taxon>
        <taxon>NPAAA clade</taxon>
        <taxon>indigoferoid/millettioid clade</taxon>
        <taxon>Phaseoleae</taxon>
        <taxon>Vigna</taxon>
    </lineage>
</organism>
<accession>A0A0L9V1M7</accession>